<keyword evidence="1" id="KW-0472">Membrane</keyword>
<accession>A0A645JA25</accession>
<proteinExistence type="predicted"/>
<reference evidence="2" key="1">
    <citation type="submission" date="2019-08" db="EMBL/GenBank/DDBJ databases">
        <authorList>
            <person name="Kucharzyk K."/>
            <person name="Murdoch R.W."/>
            <person name="Higgins S."/>
            <person name="Loffler F."/>
        </authorList>
    </citation>
    <scope>NUCLEOTIDE SEQUENCE</scope>
</reference>
<keyword evidence="1" id="KW-0812">Transmembrane</keyword>
<name>A0A645JA25_9ZZZZ</name>
<gene>
    <name evidence="2" type="ORF">SDC9_208002</name>
</gene>
<organism evidence="2">
    <name type="scientific">bioreactor metagenome</name>
    <dbReference type="NCBI Taxonomy" id="1076179"/>
    <lineage>
        <taxon>unclassified sequences</taxon>
        <taxon>metagenomes</taxon>
        <taxon>ecological metagenomes</taxon>
    </lineage>
</organism>
<dbReference type="AlphaFoldDB" id="A0A645JA25"/>
<protein>
    <submittedName>
        <fullName evidence="2">Uncharacterized protein</fullName>
    </submittedName>
</protein>
<feature type="transmembrane region" description="Helical" evidence="1">
    <location>
        <begin position="17"/>
        <end position="35"/>
    </location>
</feature>
<keyword evidence="1" id="KW-1133">Transmembrane helix</keyword>
<evidence type="ECO:0000256" key="1">
    <source>
        <dbReference type="SAM" id="Phobius"/>
    </source>
</evidence>
<comment type="caution">
    <text evidence="2">The sequence shown here is derived from an EMBL/GenBank/DDBJ whole genome shotgun (WGS) entry which is preliminary data.</text>
</comment>
<sequence length="163" mass="18277">MLDGFLRWLDGLNTKKIFSTIASVILLLVFFANHIDFIITLAPASVGADHAADYISEVRELQDRTEPGAKIGMTGGGLTAYFIEDRTIVNLDGLINSPEYFIAMKSAKANDFLDAMHLDYVYGQKYVITESDPYKEIFASRLDEVGTIKGFDNFTLFKYLINQ</sequence>
<evidence type="ECO:0000313" key="2">
    <source>
        <dbReference type="EMBL" id="MPN60276.1"/>
    </source>
</evidence>
<dbReference type="EMBL" id="VSSQ01135323">
    <property type="protein sequence ID" value="MPN60276.1"/>
    <property type="molecule type" value="Genomic_DNA"/>
</dbReference>